<organism evidence="4 5">
    <name type="scientific">Paenibacillus albiflavus</name>
    <dbReference type="NCBI Taxonomy" id="2545760"/>
    <lineage>
        <taxon>Bacteria</taxon>
        <taxon>Bacillati</taxon>
        <taxon>Bacillota</taxon>
        <taxon>Bacilli</taxon>
        <taxon>Bacillales</taxon>
        <taxon>Paenibacillaceae</taxon>
        <taxon>Paenibacillus</taxon>
    </lineage>
</organism>
<evidence type="ECO:0000256" key="1">
    <source>
        <dbReference type="ARBA" id="ARBA00022490"/>
    </source>
</evidence>
<keyword evidence="1 3" id="KW-0963">Cytoplasm</keyword>
<evidence type="ECO:0000313" key="4">
    <source>
        <dbReference type="EMBL" id="TCZ75974.1"/>
    </source>
</evidence>
<dbReference type="PANTHER" id="PTHR30308">
    <property type="entry name" value="TMRNA-BINDING COMPONENT OF TRANS-TRANSLATION TAGGING COMPLEX"/>
    <property type="match status" value="1"/>
</dbReference>
<dbReference type="AlphaFoldDB" id="A0A4R4E876"/>
<dbReference type="Pfam" id="PF01668">
    <property type="entry name" value="SmpB"/>
    <property type="match status" value="1"/>
</dbReference>
<dbReference type="GO" id="GO:0003723">
    <property type="term" value="F:RNA binding"/>
    <property type="evidence" value="ECO:0007669"/>
    <property type="project" value="UniProtKB-UniRule"/>
</dbReference>
<dbReference type="InterPro" id="IPR020081">
    <property type="entry name" value="SsrA-bd_prot_CS"/>
</dbReference>
<comment type="caution">
    <text evidence="4">The sequence shown here is derived from an EMBL/GenBank/DDBJ whole genome shotgun (WGS) entry which is preliminary data.</text>
</comment>
<keyword evidence="5" id="KW-1185">Reference proteome</keyword>
<dbReference type="InterPro" id="IPR000037">
    <property type="entry name" value="SsrA-bd_prot"/>
</dbReference>
<dbReference type="GO" id="GO:0005829">
    <property type="term" value="C:cytosol"/>
    <property type="evidence" value="ECO:0007669"/>
    <property type="project" value="TreeGrafter"/>
</dbReference>
<comment type="similarity">
    <text evidence="3">Belongs to the SmpB family.</text>
</comment>
<evidence type="ECO:0000256" key="2">
    <source>
        <dbReference type="ARBA" id="ARBA00022884"/>
    </source>
</evidence>
<dbReference type="PANTHER" id="PTHR30308:SF2">
    <property type="entry name" value="SSRA-BINDING PROTEIN"/>
    <property type="match status" value="1"/>
</dbReference>
<dbReference type="CDD" id="cd09294">
    <property type="entry name" value="SmpB"/>
    <property type="match status" value="1"/>
</dbReference>
<name>A0A4R4E876_9BACL</name>
<dbReference type="GO" id="GO:0070929">
    <property type="term" value="P:trans-translation"/>
    <property type="evidence" value="ECO:0007669"/>
    <property type="project" value="UniProtKB-UniRule"/>
</dbReference>
<gene>
    <name evidence="3 4" type="primary">smpB</name>
    <name evidence="4" type="ORF">E0485_15340</name>
</gene>
<dbReference type="HAMAP" id="MF_00023">
    <property type="entry name" value="SmpB"/>
    <property type="match status" value="1"/>
</dbReference>
<dbReference type="PROSITE" id="PS01317">
    <property type="entry name" value="SSRP"/>
    <property type="match status" value="1"/>
</dbReference>
<dbReference type="SUPFAM" id="SSF74982">
    <property type="entry name" value="Small protein B (SmpB)"/>
    <property type="match status" value="1"/>
</dbReference>
<dbReference type="OrthoDB" id="9805462at2"/>
<sequence>MVKKNENGGKVLAQNKKASHDYFIEDTFECGMVLTGTEIKSLRQSRANIGDAFATIRNGEAFVHNMHISPFEQGNRSNPTDPTRARKLLLKKVEINKLIGLTKQQGYTLVPLKVYVRNGYAKLLLGLGRGKKLYDKRDTAAKRDADRDIQRALRERQKVAR</sequence>
<evidence type="ECO:0000256" key="3">
    <source>
        <dbReference type="HAMAP-Rule" id="MF_00023"/>
    </source>
</evidence>
<dbReference type="InterPro" id="IPR023620">
    <property type="entry name" value="SmpB"/>
</dbReference>
<dbReference type="Gene3D" id="2.40.280.10">
    <property type="match status" value="1"/>
</dbReference>
<evidence type="ECO:0000313" key="5">
    <source>
        <dbReference type="Proteomes" id="UP000295418"/>
    </source>
</evidence>
<keyword evidence="2 3" id="KW-0694">RNA-binding</keyword>
<protein>
    <recommendedName>
        <fullName evidence="3">SsrA-binding protein</fullName>
    </recommendedName>
    <alternativeName>
        <fullName evidence="3">Small protein B</fullName>
    </alternativeName>
</protein>
<dbReference type="RefSeq" id="WP_132418944.1">
    <property type="nucleotide sequence ID" value="NZ_SKFG01000015.1"/>
</dbReference>
<dbReference type="NCBIfam" id="TIGR00086">
    <property type="entry name" value="smpB"/>
    <property type="match status" value="1"/>
</dbReference>
<reference evidence="4 5" key="1">
    <citation type="submission" date="2019-03" db="EMBL/GenBank/DDBJ databases">
        <authorList>
            <person name="Kim M.K.M."/>
        </authorList>
    </citation>
    <scope>NUCLEOTIDE SEQUENCE [LARGE SCALE GENOMIC DNA]</scope>
    <source>
        <strain evidence="4 5">18JY21-1</strain>
    </source>
</reference>
<comment type="subcellular location">
    <subcellularLocation>
        <location evidence="3">Cytoplasm</location>
    </subcellularLocation>
    <text evidence="3">The tmRNA-SmpB complex associates with stalled 70S ribosomes.</text>
</comment>
<dbReference type="EMBL" id="SKFG01000015">
    <property type="protein sequence ID" value="TCZ75974.1"/>
    <property type="molecule type" value="Genomic_DNA"/>
</dbReference>
<accession>A0A4R4E876</accession>
<dbReference type="GO" id="GO:0070930">
    <property type="term" value="P:trans-translation-dependent protein tagging"/>
    <property type="evidence" value="ECO:0007669"/>
    <property type="project" value="TreeGrafter"/>
</dbReference>
<proteinExistence type="inferred from homology"/>
<dbReference type="Proteomes" id="UP000295418">
    <property type="component" value="Unassembled WGS sequence"/>
</dbReference>
<dbReference type="NCBIfam" id="NF003843">
    <property type="entry name" value="PRK05422.1"/>
    <property type="match status" value="1"/>
</dbReference>
<comment type="function">
    <text evidence="3">Required for rescue of stalled ribosomes mediated by trans-translation. Binds to transfer-messenger RNA (tmRNA), required for stable association of tmRNA with ribosomes. tmRNA and SmpB together mimic tRNA shape, replacing the anticodon stem-loop with SmpB. tmRNA is encoded by the ssrA gene; the 2 termini fold to resemble tRNA(Ala) and it encodes a 'tag peptide', a short internal open reading frame. During trans-translation Ala-aminoacylated tmRNA acts like a tRNA, entering the A-site of stalled ribosomes, displacing the stalled mRNA. The ribosome then switches to translate the ORF on the tmRNA; the nascent peptide is terminated with the 'tag peptide' encoded by the tmRNA and targeted for degradation. The ribosome is freed to recommence translation, which seems to be the essential function of trans-translation.</text>
</comment>